<keyword evidence="2" id="KW-1185">Reference proteome</keyword>
<gene>
    <name evidence="1" type="ORF">AYBTSS11_LOCUS14015</name>
</gene>
<name>A0AA86SAR2_9FABA</name>
<accession>A0AA86SAR2</accession>
<dbReference type="AlphaFoldDB" id="A0AA86SAR2"/>
<proteinExistence type="predicted"/>
<organism evidence="1 2">
    <name type="scientific">Sphenostylis stenocarpa</name>
    <dbReference type="NCBI Taxonomy" id="92480"/>
    <lineage>
        <taxon>Eukaryota</taxon>
        <taxon>Viridiplantae</taxon>
        <taxon>Streptophyta</taxon>
        <taxon>Embryophyta</taxon>
        <taxon>Tracheophyta</taxon>
        <taxon>Spermatophyta</taxon>
        <taxon>Magnoliopsida</taxon>
        <taxon>eudicotyledons</taxon>
        <taxon>Gunneridae</taxon>
        <taxon>Pentapetalae</taxon>
        <taxon>rosids</taxon>
        <taxon>fabids</taxon>
        <taxon>Fabales</taxon>
        <taxon>Fabaceae</taxon>
        <taxon>Papilionoideae</taxon>
        <taxon>50 kb inversion clade</taxon>
        <taxon>NPAAA clade</taxon>
        <taxon>indigoferoid/millettioid clade</taxon>
        <taxon>Phaseoleae</taxon>
        <taxon>Sphenostylis</taxon>
    </lineage>
</organism>
<dbReference type="Proteomes" id="UP001189624">
    <property type="component" value="Chromosome 4"/>
</dbReference>
<dbReference type="Gramene" id="rna-AYBTSS11_LOCUS14015">
    <property type="protein sequence ID" value="CAJ1949996.1"/>
    <property type="gene ID" value="gene-AYBTSS11_LOCUS14015"/>
</dbReference>
<sequence>MWRRDSEGAANRGVRCSGGDAAWWLQWFGVRVRGVRRSEEMECTVTDGVVGAVVVRVKEEVRVVMRGGSQCLFGEETWLRRRD</sequence>
<dbReference type="EMBL" id="OY731401">
    <property type="protein sequence ID" value="CAJ1949996.1"/>
    <property type="molecule type" value="Genomic_DNA"/>
</dbReference>
<protein>
    <submittedName>
        <fullName evidence="1">Uncharacterized protein</fullName>
    </submittedName>
</protein>
<evidence type="ECO:0000313" key="1">
    <source>
        <dbReference type="EMBL" id="CAJ1949996.1"/>
    </source>
</evidence>
<evidence type="ECO:0000313" key="2">
    <source>
        <dbReference type="Proteomes" id="UP001189624"/>
    </source>
</evidence>
<reference evidence="1" key="1">
    <citation type="submission" date="2023-10" db="EMBL/GenBank/DDBJ databases">
        <authorList>
            <person name="Domelevo Entfellner J.-B."/>
        </authorList>
    </citation>
    <scope>NUCLEOTIDE SEQUENCE</scope>
</reference>